<dbReference type="KEGG" id="rau:MC5_01250"/>
<reference evidence="2" key="1">
    <citation type="submission" date="2012-02" db="EMBL/GenBank/DDBJ databases">
        <title>Complete genome sequence of Rickettsia australis strain Cutlack.</title>
        <authorList>
            <person name="Johnson S.L."/>
            <person name="Munk A.C."/>
            <person name="Han S."/>
            <person name="Bruce D.C."/>
            <person name="Dasch G.A."/>
        </authorList>
    </citation>
    <scope>NUCLEOTIDE SEQUENCE [LARGE SCALE GENOMIC DNA]</scope>
    <source>
        <strain evidence="2">Cutlack</strain>
    </source>
</reference>
<dbReference type="InterPro" id="IPR009057">
    <property type="entry name" value="Homeodomain-like_sf"/>
</dbReference>
<dbReference type="HOGENOM" id="CLU_076276_1_0_5"/>
<proteinExistence type="predicted"/>
<evidence type="ECO:0008006" key="3">
    <source>
        <dbReference type="Google" id="ProtNLM"/>
    </source>
</evidence>
<evidence type="ECO:0000313" key="1">
    <source>
        <dbReference type="EMBL" id="AFC70659.1"/>
    </source>
</evidence>
<dbReference type="EMBL" id="CP003338">
    <property type="protein sequence ID" value="AFC70659.1"/>
    <property type="molecule type" value="Genomic_DNA"/>
</dbReference>
<protein>
    <recommendedName>
        <fullName evidence="3">Transposase</fullName>
    </recommendedName>
</protein>
<dbReference type="eggNOG" id="COG3677">
    <property type="taxonomic scope" value="Bacteria"/>
</dbReference>
<sequence>MEYCKWCGNKSLVKNGRTSKGVQRYKCKSCKGTYRIGDKRIKYGLEKRIKVIKMYLEGIGIRSIERLEEVSSTLIIYWIRHFVELIRKELRNVNIPEKLEDIEILEIDELFTYYKKRKIEPMSGVLLTETGIKFLISK</sequence>
<evidence type="ECO:0000313" key="2">
    <source>
        <dbReference type="Proteomes" id="UP000007589"/>
    </source>
</evidence>
<dbReference type="RefSeq" id="WP_014412201.1">
    <property type="nucleotide sequence ID" value="NC_017058.1"/>
</dbReference>
<dbReference type="PANTHER" id="PTHR33293:SF1">
    <property type="entry name" value="INSERTION ELEMENT IS1 1 PROTEIN INSB-RELATED"/>
    <property type="match status" value="1"/>
</dbReference>
<dbReference type="Proteomes" id="UP000007589">
    <property type="component" value="Chromosome"/>
</dbReference>
<dbReference type="OrthoDB" id="9128325at2"/>
<accession>H8K9D9</accession>
<name>H8K9D9_RICAC</name>
<dbReference type="InterPro" id="IPR051354">
    <property type="entry name" value="Transposase_27_IS1"/>
</dbReference>
<organism evidence="1 2">
    <name type="scientific">Rickettsia australis (strain Cutlack)</name>
    <dbReference type="NCBI Taxonomy" id="1105110"/>
    <lineage>
        <taxon>Bacteria</taxon>
        <taxon>Pseudomonadati</taxon>
        <taxon>Pseudomonadota</taxon>
        <taxon>Alphaproteobacteria</taxon>
        <taxon>Rickettsiales</taxon>
        <taxon>Rickettsiaceae</taxon>
        <taxon>Rickettsieae</taxon>
        <taxon>Rickettsia</taxon>
        <taxon>spotted fever group</taxon>
    </lineage>
</organism>
<keyword evidence="2" id="KW-1185">Reference proteome</keyword>
<dbReference type="STRING" id="1105110.MC5_01250"/>
<dbReference type="SUPFAM" id="SSF46689">
    <property type="entry name" value="Homeodomain-like"/>
    <property type="match status" value="1"/>
</dbReference>
<gene>
    <name evidence="1" type="ordered locus">MC5_01250</name>
</gene>
<dbReference type="AlphaFoldDB" id="H8K9D9"/>
<dbReference type="PANTHER" id="PTHR33293">
    <property type="entry name" value="INSERTION ELEMENT IS1 1 PROTEIN INSB-RELATED"/>
    <property type="match status" value="1"/>
</dbReference>